<dbReference type="InterPro" id="IPR020984">
    <property type="entry name" value="Speedy"/>
</dbReference>
<dbReference type="PANTHER" id="PTHR31545:SF5">
    <property type="entry name" value="SPEEDY PROTEIN A"/>
    <property type="match status" value="1"/>
</dbReference>
<dbReference type="InterPro" id="IPR052316">
    <property type="entry name" value="Speedy-Ringo_regulator"/>
</dbReference>
<dbReference type="PANTHER" id="PTHR31545">
    <property type="entry name" value="SEEDY PROTEIN A/C FAMILY MEMBER"/>
    <property type="match status" value="1"/>
</dbReference>
<evidence type="ECO:0000313" key="3">
    <source>
        <dbReference type="EMBL" id="KAL3398875.1"/>
    </source>
</evidence>
<keyword evidence="2" id="KW-0131">Cell cycle</keyword>
<dbReference type="Proteomes" id="UP001627154">
    <property type="component" value="Unassembled WGS sequence"/>
</dbReference>
<protein>
    <submittedName>
        <fullName evidence="3">Uncharacterized protein</fullName>
    </submittedName>
</protein>
<evidence type="ECO:0000256" key="1">
    <source>
        <dbReference type="ARBA" id="ARBA00010932"/>
    </source>
</evidence>
<dbReference type="Pfam" id="PF11357">
    <property type="entry name" value="Spy1"/>
    <property type="match status" value="1"/>
</dbReference>
<sequence length="190" mass="22829">MDSLNRRDFVASPYRSEREKVICIKRWNVRRFFKLIDKLDDFFESDKCCRLADNYLIAMVFTYFLRATFDPEEYTFTNFFAALFLAYDMEEDDGQFMIQDLEPWLDCSLTDLKQARYELFARVDFRAAVSRACCDIVMRAANPEHMIWKRRRHSFHSGIVHRRLFLIERNQEICPICEGQSETDDEDISY</sequence>
<evidence type="ECO:0000313" key="4">
    <source>
        <dbReference type="Proteomes" id="UP001627154"/>
    </source>
</evidence>
<name>A0ABD2X0Z0_9HYME</name>
<dbReference type="EMBL" id="JBJJXI010000059">
    <property type="protein sequence ID" value="KAL3398875.1"/>
    <property type="molecule type" value="Genomic_DNA"/>
</dbReference>
<dbReference type="GO" id="GO:0019901">
    <property type="term" value="F:protein kinase binding"/>
    <property type="evidence" value="ECO:0007669"/>
    <property type="project" value="UniProtKB-ARBA"/>
</dbReference>
<organism evidence="3 4">
    <name type="scientific">Trichogramma kaykai</name>
    <dbReference type="NCBI Taxonomy" id="54128"/>
    <lineage>
        <taxon>Eukaryota</taxon>
        <taxon>Metazoa</taxon>
        <taxon>Ecdysozoa</taxon>
        <taxon>Arthropoda</taxon>
        <taxon>Hexapoda</taxon>
        <taxon>Insecta</taxon>
        <taxon>Pterygota</taxon>
        <taxon>Neoptera</taxon>
        <taxon>Endopterygota</taxon>
        <taxon>Hymenoptera</taxon>
        <taxon>Apocrita</taxon>
        <taxon>Proctotrupomorpha</taxon>
        <taxon>Chalcidoidea</taxon>
        <taxon>Trichogrammatidae</taxon>
        <taxon>Trichogramma</taxon>
    </lineage>
</organism>
<keyword evidence="4" id="KW-1185">Reference proteome</keyword>
<reference evidence="3 4" key="1">
    <citation type="journal article" date="2024" name="bioRxiv">
        <title>A reference genome for Trichogramma kaykai: A tiny desert-dwelling parasitoid wasp with competing sex-ratio distorters.</title>
        <authorList>
            <person name="Culotta J."/>
            <person name="Lindsey A.R."/>
        </authorList>
    </citation>
    <scope>NUCLEOTIDE SEQUENCE [LARGE SCALE GENOMIC DNA]</scope>
    <source>
        <strain evidence="3 4">KSX58</strain>
    </source>
</reference>
<accession>A0ABD2X0Z0</accession>
<dbReference type="AlphaFoldDB" id="A0ABD2X0Z0"/>
<proteinExistence type="inferred from homology"/>
<comment type="similarity">
    <text evidence="1">Belongs to the Speedy/Ringo family.</text>
</comment>
<gene>
    <name evidence="3" type="ORF">TKK_007973</name>
</gene>
<evidence type="ECO:0000256" key="2">
    <source>
        <dbReference type="ARBA" id="ARBA00023306"/>
    </source>
</evidence>
<comment type="caution">
    <text evidence="3">The sequence shown here is derived from an EMBL/GenBank/DDBJ whole genome shotgun (WGS) entry which is preliminary data.</text>
</comment>